<evidence type="ECO:0000313" key="2">
    <source>
        <dbReference type="Proteomes" id="UP000474567"/>
    </source>
</evidence>
<evidence type="ECO:0008006" key="3">
    <source>
        <dbReference type="Google" id="ProtNLM"/>
    </source>
</evidence>
<dbReference type="SUPFAM" id="SSF53756">
    <property type="entry name" value="UDP-Glycosyltransferase/glycogen phosphorylase"/>
    <property type="match status" value="1"/>
</dbReference>
<keyword evidence="2" id="KW-1185">Reference proteome</keyword>
<evidence type="ECO:0000313" key="1">
    <source>
        <dbReference type="EMBL" id="CAA9202806.1"/>
    </source>
</evidence>
<sequence>MNKIKIIFLVSDFYHNGAQREMYEFDTSVDRSKFDITILSLTPLNTRADLPDYFYEKHLELGSKVIFLDDYFNKPNKSLAYKVLNKVSRNFFKKKTSLKNNKSVAALLNDFDKVVFMGEYVYQYLATFIPHDFFQTVIIFVMCFRFQSENYRNFSKDNKYSFISVFDDLEQVEFEFQGFKDYTYQHMPLSLNISDIYKKWNFKDNNEIKRIGIFTRLHKDKPLDPFLYAYQILISQGVNVELHIFGIGDFKQAEYDRYINHLGLKDKVYFRGHQSDMKQTILDEKLDLIWFQGYNNIPGGYAGLDACLTGTPQIFWDFFVGENGQINKLDVVYPHYKDVLLFVEASKAILYDEKIAKSISDRQFQNVVDNRDIAKNIKTVEEILSK</sequence>
<comment type="caution">
    <text evidence="1">The sequence shown here is derived from an EMBL/GenBank/DDBJ whole genome shotgun (WGS) entry which is preliminary data.</text>
</comment>
<accession>A0ABN7ES56</accession>
<name>A0ABN7ES56_9FLAO</name>
<dbReference type="Proteomes" id="UP000474567">
    <property type="component" value="Unassembled WGS sequence"/>
</dbReference>
<dbReference type="EMBL" id="CADCST010000148">
    <property type="protein sequence ID" value="CAA9202806.1"/>
    <property type="molecule type" value="Genomic_DNA"/>
</dbReference>
<reference evidence="1 2" key="1">
    <citation type="submission" date="2020-02" db="EMBL/GenBank/DDBJ databases">
        <authorList>
            <person name="Criscuolo A."/>
        </authorList>
    </citation>
    <scope>NUCLEOTIDE SEQUENCE [LARGE SCALE GENOMIC DNA]</scope>
    <source>
        <strain evidence="1">CECT7796</strain>
    </source>
</reference>
<gene>
    <name evidence="1" type="ORF">FLACOL7796_04450</name>
</gene>
<organism evidence="1 2">
    <name type="scientific">Flavobacterium collinsii</name>
    <dbReference type="NCBI Taxonomy" id="1114861"/>
    <lineage>
        <taxon>Bacteria</taxon>
        <taxon>Pseudomonadati</taxon>
        <taxon>Bacteroidota</taxon>
        <taxon>Flavobacteriia</taxon>
        <taxon>Flavobacteriales</taxon>
        <taxon>Flavobacteriaceae</taxon>
        <taxon>Flavobacterium</taxon>
    </lineage>
</organism>
<protein>
    <recommendedName>
        <fullName evidence="3">Glycosyl transferase family 1 domain-containing protein</fullName>
    </recommendedName>
</protein>
<proteinExistence type="predicted"/>
<dbReference type="RefSeq" id="WP_173968245.1">
    <property type="nucleotide sequence ID" value="NZ_CADCST010000148.1"/>
</dbReference>
<dbReference type="Gene3D" id="3.40.50.2000">
    <property type="entry name" value="Glycogen Phosphorylase B"/>
    <property type="match status" value="1"/>
</dbReference>